<dbReference type="PANTHER" id="PTHR11690">
    <property type="entry name" value="AMILORIDE-SENSITIVE SODIUM CHANNEL-RELATED"/>
    <property type="match status" value="1"/>
</dbReference>
<dbReference type="PRINTS" id="PR01078">
    <property type="entry name" value="AMINACHANNEL"/>
</dbReference>
<evidence type="ECO:0000256" key="8">
    <source>
        <dbReference type="ARBA" id="ARBA00023065"/>
    </source>
</evidence>
<keyword evidence="7" id="KW-0915">Sodium</keyword>
<keyword evidence="9 13" id="KW-0472">Membrane</keyword>
<sequence length="567" mass="65073">MTTTSETIRPSREMERSKVQLASAGAKELFLEYCSNSSVHGVRYFGCRERSLCEKFWWVVVFVLSVGSCVMLILKTYQKWDQTPVIVSFNEKSTPVWQIPFPAVTICPQTKVKSEILNFSRDFGEFINMDSGEAGDFNRTDYLLTMMQLCERTFYTIVLREAHSLPNKASHQSYASIVREMSLSMYQMMEYCMIRSELKFCEDMFSHTMTEEGICVSFNLLSAAELLRTDVIQTVDPYLSEHHKAPHWTLEQGYSSEATLSSYPYRTLGPGYSAGLSLLLLSSNHDLDYLCRGPVQAFKVLLHSSAEYPQVSQRFVHVPVDQEVTIAVKPQMVTTTEGLRSYTPERRQCFFNNERYLQFFKIYTQDNCELECLTNYTLQRCNCVKFSMMYANDTPVCETNQIYCMLDAENDLLEMDLVSHQDQQANFRAQCNCLPACTSIQYDAEITQTDFDWQKWSQAIELPLNSTTGMHVARLGIYFKEAQFMTSKRSELYGLTDFLANCGGLLGLCMGVSLLSLVELCYFCTVRPFSLWRKQKRAEVDAKNLKYDEVPGISLLSMSMKGDKELQ</sequence>
<dbReference type="PANTHER" id="PTHR11690:SF288">
    <property type="entry name" value="AMILORIDE-SENSITIVE NA+ CHANNEL-RELATED"/>
    <property type="match status" value="1"/>
</dbReference>
<keyword evidence="6 13" id="KW-1133">Transmembrane helix</keyword>
<evidence type="ECO:0000313" key="14">
    <source>
        <dbReference type="EnsemblMetazoa" id="AALFPA23_014560.P21164"/>
    </source>
</evidence>
<dbReference type="Pfam" id="PF00858">
    <property type="entry name" value="ASC"/>
    <property type="match status" value="1"/>
</dbReference>
<dbReference type="RefSeq" id="XP_062714138.1">
    <property type="nucleotide sequence ID" value="XM_062858154.1"/>
</dbReference>
<dbReference type="InterPro" id="IPR001873">
    <property type="entry name" value="ENaC"/>
</dbReference>
<evidence type="ECO:0000256" key="5">
    <source>
        <dbReference type="ARBA" id="ARBA00022692"/>
    </source>
</evidence>
<name>A0ABM1Z356_AEDAL</name>
<dbReference type="GeneID" id="134290923"/>
<comment type="similarity">
    <text evidence="2 12">Belongs to the amiloride-sensitive sodium channel (TC 1.A.6) family.</text>
</comment>
<comment type="subcellular location">
    <subcellularLocation>
        <location evidence="1">Membrane</location>
        <topology evidence="1">Multi-pass membrane protein</topology>
    </subcellularLocation>
</comment>
<dbReference type="EnsemblMetazoa" id="AALFPA23_014560.R21164">
    <property type="protein sequence ID" value="AALFPA23_014560.P21164"/>
    <property type="gene ID" value="AALFPA23_014560"/>
</dbReference>
<proteinExistence type="inferred from homology"/>
<feature type="transmembrane region" description="Helical" evidence="13">
    <location>
        <begin position="505"/>
        <end position="526"/>
    </location>
</feature>
<evidence type="ECO:0000256" key="1">
    <source>
        <dbReference type="ARBA" id="ARBA00004141"/>
    </source>
</evidence>
<evidence type="ECO:0000256" key="13">
    <source>
        <dbReference type="SAM" id="Phobius"/>
    </source>
</evidence>
<evidence type="ECO:0000313" key="15">
    <source>
        <dbReference type="Proteomes" id="UP000069940"/>
    </source>
</evidence>
<dbReference type="Gene3D" id="2.60.470.10">
    <property type="entry name" value="Acid-sensing ion channels like domains"/>
    <property type="match status" value="1"/>
</dbReference>
<keyword evidence="8 12" id="KW-0406">Ion transport</keyword>
<keyword evidence="4 12" id="KW-0894">Sodium channel</keyword>
<organism evidence="14 15">
    <name type="scientific">Aedes albopictus</name>
    <name type="common">Asian tiger mosquito</name>
    <name type="synonym">Stegomyia albopicta</name>
    <dbReference type="NCBI Taxonomy" id="7160"/>
    <lineage>
        <taxon>Eukaryota</taxon>
        <taxon>Metazoa</taxon>
        <taxon>Ecdysozoa</taxon>
        <taxon>Arthropoda</taxon>
        <taxon>Hexapoda</taxon>
        <taxon>Insecta</taxon>
        <taxon>Pterygota</taxon>
        <taxon>Neoptera</taxon>
        <taxon>Endopterygota</taxon>
        <taxon>Diptera</taxon>
        <taxon>Nematocera</taxon>
        <taxon>Culicoidea</taxon>
        <taxon>Culicidae</taxon>
        <taxon>Culicinae</taxon>
        <taxon>Aedini</taxon>
        <taxon>Aedes</taxon>
        <taxon>Stegomyia</taxon>
    </lineage>
</organism>
<evidence type="ECO:0000256" key="2">
    <source>
        <dbReference type="ARBA" id="ARBA00007193"/>
    </source>
</evidence>
<reference evidence="15" key="1">
    <citation type="journal article" date="2015" name="Proc. Natl. Acad. Sci. U.S.A.">
        <title>Genome sequence of the Asian Tiger mosquito, Aedes albopictus, reveals insights into its biology, genetics, and evolution.</title>
        <authorList>
            <person name="Chen X.G."/>
            <person name="Jiang X."/>
            <person name="Gu J."/>
            <person name="Xu M."/>
            <person name="Wu Y."/>
            <person name="Deng Y."/>
            <person name="Zhang C."/>
            <person name="Bonizzoni M."/>
            <person name="Dermauw W."/>
            <person name="Vontas J."/>
            <person name="Armbruster P."/>
            <person name="Huang X."/>
            <person name="Yang Y."/>
            <person name="Zhang H."/>
            <person name="He W."/>
            <person name="Peng H."/>
            <person name="Liu Y."/>
            <person name="Wu K."/>
            <person name="Chen J."/>
            <person name="Lirakis M."/>
            <person name="Topalis P."/>
            <person name="Van Leeuwen T."/>
            <person name="Hall A.B."/>
            <person name="Jiang X."/>
            <person name="Thorpe C."/>
            <person name="Mueller R.L."/>
            <person name="Sun C."/>
            <person name="Waterhouse R.M."/>
            <person name="Yan G."/>
            <person name="Tu Z.J."/>
            <person name="Fang X."/>
            <person name="James A.A."/>
        </authorList>
    </citation>
    <scope>NUCLEOTIDE SEQUENCE [LARGE SCALE GENOMIC DNA]</scope>
    <source>
        <strain evidence="15">Foshan</strain>
    </source>
</reference>
<keyword evidence="15" id="KW-1185">Reference proteome</keyword>
<accession>A0ABM1Z356</accession>
<feature type="transmembrane region" description="Helical" evidence="13">
    <location>
        <begin position="56"/>
        <end position="74"/>
    </location>
</feature>
<keyword evidence="5 12" id="KW-0812">Transmembrane</keyword>
<keyword evidence="3 12" id="KW-0813">Transport</keyword>
<reference evidence="14" key="2">
    <citation type="submission" date="2025-05" db="UniProtKB">
        <authorList>
            <consortium name="EnsemblMetazoa"/>
        </authorList>
    </citation>
    <scope>IDENTIFICATION</scope>
    <source>
        <strain evidence="14">Foshan</strain>
    </source>
</reference>
<evidence type="ECO:0000256" key="10">
    <source>
        <dbReference type="ARBA" id="ARBA00023201"/>
    </source>
</evidence>
<dbReference type="Gene3D" id="1.10.287.770">
    <property type="entry name" value="YojJ-like"/>
    <property type="match status" value="1"/>
</dbReference>
<evidence type="ECO:0000256" key="7">
    <source>
        <dbReference type="ARBA" id="ARBA00023053"/>
    </source>
</evidence>
<evidence type="ECO:0000256" key="11">
    <source>
        <dbReference type="ARBA" id="ARBA00023303"/>
    </source>
</evidence>
<evidence type="ECO:0000256" key="12">
    <source>
        <dbReference type="RuleBase" id="RU000679"/>
    </source>
</evidence>
<evidence type="ECO:0000256" key="9">
    <source>
        <dbReference type="ARBA" id="ARBA00023136"/>
    </source>
</evidence>
<evidence type="ECO:0008006" key="16">
    <source>
        <dbReference type="Google" id="ProtNLM"/>
    </source>
</evidence>
<evidence type="ECO:0000256" key="6">
    <source>
        <dbReference type="ARBA" id="ARBA00022989"/>
    </source>
</evidence>
<evidence type="ECO:0000256" key="4">
    <source>
        <dbReference type="ARBA" id="ARBA00022461"/>
    </source>
</evidence>
<protein>
    <recommendedName>
        <fullName evidence="16">Pickpocket</fullName>
    </recommendedName>
</protein>
<evidence type="ECO:0000256" key="3">
    <source>
        <dbReference type="ARBA" id="ARBA00022448"/>
    </source>
</evidence>
<keyword evidence="10 12" id="KW-0739">Sodium transport</keyword>
<dbReference type="Proteomes" id="UP000069940">
    <property type="component" value="Unassembled WGS sequence"/>
</dbReference>
<keyword evidence="11 12" id="KW-0407">Ion channel</keyword>